<dbReference type="Proteomes" id="UP001236663">
    <property type="component" value="Unassembled WGS sequence"/>
</dbReference>
<comment type="caution">
    <text evidence="1">The sequence shown here is derived from an EMBL/GenBank/DDBJ whole genome shotgun (WGS) entry which is preliminary data.</text>
</comment>
<dbReference type="EMBL" id="JAUFQS010000047">
    <property type="protein sequence ID" value="MDN3690128.1"/>
    <property type="molecule type" value="Genomic_DNA"/>
</dbReference>
<name>A0ABT8CBD7_9BACT</name>
<reference evidence="2" key="1">
    <citation type="journal article" date="2019" name="Int. J. Syst. Evol. Microbiol.">
        <title>The Global Catalogue of Microorganisms (GCM) 10K type strain sequencing project: providing services to taxonomists for standard genome sequencing and annotation.</title>
        <authorList>
            <consortium name="The Broad Institute Genomics Platform"/>
            <consortium name="The Broad Institute Genome Sequencing Center for Infectious Disease"/>
            <person name="Wu L."/>
            <person name="Ma J."/>
        </authorList>
    </citation>
    <scope>NUCLEOTIDE SEQUENCE [LARGE SCALE GENOMIC DNA]</scope>
    <source>
        <strain evidence="2">CECT 7706</strain>
    </source>
</reference>
<evidence type="ECO:0000313" key="1">
    <source>
        <dbReference type="EMBL" id="MDN3690128.1"/>
    </source>
</evidence>
<dbReference type="RefSeq" id="WP_163383363.1">
    <property type="nucleotide sequence ID" value="NZ_JAUFQS010000047.1"/>
</dbReference>
<proteinExistence type="predicted"/>
<evidence type="ECO:0000313" key="2">
    <source>
        <dbReference type="Proteomes" id="UP001236663"/>
    </source>
</evidence>
<accession>A0ABT8CBD7</accession>
<gene>
    <name evidence="1" type="ORF">QWZ15_20070</name>
</gene>
<sequence>MKTGYAAFVFLFLIYSAIVAQEAPIKRLFGTPYTLEVRLEYPFRELKKNNSDKRYFPTYLHYRIEKEAWDSVKIDVRPRGSSRREICFFTPIKLRIKAKERNGTLFEDHKTLKLVLPCMSHGNANDLILKEYFCYKLYRLITPYNFNTKLMALTLTDRRGRQSKSYHLKAFFIEDEYLMAKRLGGDILEAEVINPFLLQDTAAVRHDFFQYMIANTDWSALTQHNVSILQVPPRTNVPVPYDFDMSGLVNAPYAKVSELLPILSVRERLYRGFCREEGLFQLIRSEYLSMEDQFWEVLREIDTDIHPDEMDSLRKFLDEFYAILKNDQSFNENIVIKCRATR</sequence>
<protein>
    <submittedName>
        <fullName evidence="1">Uncharacterized protein</fullName>
    </submittedName>
</protein>
<organism evidence="1 2">
    <name type="scientific">Cyclobacterium jeungdonense</name>
    <dbReference type="NCBI Taxonomy" id="708087"/>
    <lineage>
        <taxon>Bacteria</taxon>
        <taxon>Pseudomonadati</taxon>
        <taxon>Bacteroidota</taxon>
        <taxon>Cytophagia</taxon>
        <taxon>Cytophagales</taxon>
        <taxon>Cyclobacteriaceae</taxon>
        <taxon>Cyclobacterium</taxon>
    </lineage>
</organism>
<keyword evidence="2" id="KW-1185">Reference proteome</keyword>